<proteinExistence type="predicted"/>
<accession>A0A6H0SLK8</accession>
<dbReference type="SUPFAM" id="SSF52266">
    <property type="entry name" value="SGNH hydrolase"/>
    <property type="match status" value="1"/>
</dbReference>
<dbReference type="InterPro" id="IPR036514">
    <property type="entry name" value="SGNH_hydro_sf"/>
</dbReference>
<dbReference type="RefSeq" id="WP_172512708.1">
    <property type="nucleotide sequence ID" value="NZ_CP032549.1"/>
</dbReference>
<reference evidence="3 4" key="1">
    <citation type="submission" date="2018-09" db="EMBL/GenBank/DDBJ databases">
        <title>Glutamicibacter mishrai S5-52T (LMG 29155T = KCTC 39846T).</title>
        <authorList>
            <person name="Das S.K."/>
        </authorList>
    </citation>
    <scope>NUCLEOTIDE SEQUENCE [LARGE SCALE GENOMIC DNA]</scope>
    <source>
        <strain evidence="3 4">S5-52</strain>
    </source>
</reference>
<evidence type="ECO:0000313" key="3">
    <source>
        <dbReference type="EMBL" id="QIV88343.1"/>
    </source>
</evidence>
<dbReference type="PANTHER" id="PTHR30383:SF5">
    <property type="entry name" value="SGNH HYDROLASE-TYPE ESTERASE DOMAIN-CONTAINING PROTEIN"/>
    <property type="match status" value="1"/>
</dbReference>
<keyword evidence="1" id="KW-1133">Transmembrane helix</keyword>
<sequence length="263" mass="28677">MIDKHRDTLLQSQNVRNAYGDNRMSLRQKITITLVLIVVVAVALVPAIQGIISSNSQAAETPPSAAPEEPATGNNFDRVLFAGDSISVGRDAHLLPESFRAITSRHLKAAGTESITTIAKSGAKLNYIAHRKSLPKDLDLAIIELGTNDAGGNTPTDTFRKEYQNYLKRIRSVSPSVHFVCLGVWYRPETQIAQDLDTVIQQTCEANSGTFVSLSDLYSNAKNRGPRGMQTWKGKSDLFHPNTAGHLAIAKRLLQELSLPATS</sequence>
<feature type="transmembrane region" description="Helical" evidence="1">
    <location>
        <begin position="32"/>
        <end position="52"/>
    </location>
</feature>
<keyword evidence="1" id="KW-0472">Membrane</keyword>
<dbReference type="AlphaFoldDB" id="A0A6H0SLK8"/>
<dbReference type="InterPro" id="IPR013830">
    <property type="entry name" value="SGNH_hydro"/>
</dbReference>
<dbReference type="EMBL" id="CP032549">
    <property type="protein sequence ID" value="QIV88343.1"/>
    <property type="molecule type" value="Genomic_DNA"/>
</dbReference>
<keyword evidence="3" id="KW-0378">Hydrolase</keyword>
<name>A0A6H0SLK8_9MICC</name>
<evidence type="ECO:0000259" key="2">
    <source>
        <dbReference type="Pfam" id="PF13472"/>
    </source>
</evidence>
<evidence type="ECO:0000256" key="1">
    <source>
        <dbReference type="SAM" id="Phobius"/>
    </source>
</evidence>
<keyword evidence="4" id="KW-1185">Reference proteome</keyword>
<dbReference type="Gene3D" id="3.40.50.1110">
    <property type="entry name" value="SGNH hydrolase"/>
    <property type="match status" value="1"/>
</dbReference>
<organism evidence="3 4">
    <name type="scientific">Glutamicibacter mishrai</name>
    <dbReference type="NCBI Taxonomy" id="1775880"/>
    <lineage>
        <taxon>Bacteria</taxon>
        <taxon>Bacillati</taxon>
        <taxon>Actinomycetota</taxon>
        <taxon>Actinomycetes</taxon>
        <taxon>Micrococcales</taxon>
        <taxon>Micrococcaceae</taxon>
        <taxon>Glutamicibacter</taxon>
    </lineage>
</organism>
<dbReference type="Pfam" id="PF13472">
    <property type="entry name" value="Lipase_GDSL_2"/>
    <property type="match status" value="1"/>
</dbReference>
<dbReference type="PANTHER" id="PTHR30383">
    <property type="entry name" value="THIOESTERASE 1/PROTEASE 1/LYSOPHOSPHOLIPASE L1"/>
    <property type="match status" value="1"/>
</dbReference>
<evidence type="ECO:0000313" key="4">
    <source>
        <dbReference type="Proteomes" id="UP000502331"/>
    </source>
</evidence>
<gene>
    <name evidence="3" type="ORF">D3791_15260</name>
</gene>
<dbReference type="CDD" id="cd00229">
    <property type="entry name" value="SGNH_hydrolase"/>
    <property type="match status" value="1"/>
</dbReference>
<feature type="domain" description="SGNH hydrolase-type esterase" evidence="2">
    <location>
        <begin position="81"/>
        <end position="246"/>
    </location>
</feature>
<protein>
    <submittedName>
        <fullName evidence="3">SGNH/GDSL hydrolase family protein</fullName>
    </submittedName>
</protein>
<dbReference type="Proteomes" id="UP000502331">
    <property type="component" value="Chromosome"/>
</dbReference>
<keyword evidence="1" id="KW-0812">Transmembrane</keyword>
<dbReference type="InterPro" id="IPR051532">
    <property type="entry name" value="Ester_Hydrolysis_Enzymes"/>
</dbReference>
<dbReference type="GO" id="GO:0004622">
    <property type="term" value="F:phosphatidylcholine lysophospholipase activity"/>
    <property type="evidence" value="ECO:0007669"/>
    <property type="project" value="TreeGrafter"/>
</dbReference>